<comment type="caution">
    <text evidence="10">The sequence shown here is derived from an EMBL/GenBank/DDBJ whole genome shotgun (WGS) entry which is preliminary data.</text>
</comment>
<protein>
    <submittedName>
        <fullName evidence="10">Acyl-CoA dehydrogenase family protein</fullName>
    </submittedName>
</protein>
<dbReference type="InterPro" id="IPR009100">
    <property type="entry name" value="AcylCoA_DH/oxidase_NM_dom_sf"/>
</dbReference>
<dbReference type="Pfam" id="PF00441">
    <property type="entry name" value="Acyl-CoA_dh_1"/>
    <property type="match status" value="1"/>
</dbReference>
<keyword evidence="4 6" id="KW-0274">FAD</keyword>
<evidence type="ECO:0000259" key="7">
    <source>
        <dbReference type="Pfam" id="PF00441"/>
    </source>
</evidence>
<accession>A0ABU0ZQP7</accession>
<evidence type="ECO:0000256" key="2">
    <source>
        <dbReference type="ARBA" id="ARBA00009347"/>
    </source>
</evidence>
<dbReference type="SUPFAM" id="SSF47203">
    <property type="entry name" value="Acyl-CoA dehydrogenase C-terminal domain-like"/>
    <property type="match status" value="1"/>
</dbReference>
<dbReference type="InterPro" id="IPR009075">
    <property type="entry name" value="AcylCo_DH/oxidase_C"/>
</dbReference>
<dbReference type="PANTHER" id="PTHR43292:SF4">
    <property type="entry name" value="ACYL-COA DEHYDROGENASE FADE34"/>
    <property type="match status" value="1"/>
</dbReference>
<dbReference type="PANTHER" id="PTHR43292">
    <property type="entry name" value="ACYL-COA DEHYDROGENASE"/>
    <property type="match status" value="1"/>
</dbReference>
<comment type="cofactor">
    <cofactor evidence="1 6">
        <name>FAD</name>
        <dbReference type="ChEBI" id="CHEBI:57692"/>
    </cofactor>
</comment>
<dbReference type="InterPro" id="IPR013786">
    <property type="entry name" value="AcylCoA_DH/ox_N"/>
</dbReference>
<keyword evidence="11" id="KW-1185">Reference proteome</keyword>
<evidence type="ECO:0000256" key="4">
    <source>
        <dbReference type="ARBA" id="ARBA00022827"/>
    </source>
</evidence>
<dbReference type="Gene3D" id="1.10.540.10">
    <property type="entry name" value="Acyl-CoA dehydrogenase/oxidase, N-terminal domain"/>
    <property type="match status" value="1"/>
</dbReference>
<evidence type="ECO:0000259" key="9">
    <source>
        <dbReference type="Pfam" id="PF02771"/>
    </source>
</evidence>
<evidence type="ECO:0000256" key="6">
    <source>
        <dbReference type="RuleBase" id="RU362125"/>
    </source>
</evidence>
<comment type="similarity">
    <text evidence="2 6">Belongs to the acyl-CoA dehydrogenase family.</text>
</comment>
<keyword evidence="5 6" id="KW-0560">Oxidoreductase</keyword>
<reference evidence="10 11" key="1">
    <citation type="submission" date="2023-08" db="EMBL/GenBank/DDBJ databases">
        <title>Phytohabitans sansha sp. nov., isolated from marine sediment.</title>
        <authorList>
            <person name="Zhao Y."/>
            <person name="Yi K."/>
        </authorList>
    </citation>
    <scope>NUCLEOTIDE SEQUENCE [LARGE SCALE GENOMIC DNA]</scope>
    <source>
        <strain evidence="10 11">ZYX-F-186</strain>
    </source>
</reference>
<evidence type="ECO:0000256" key="3">
    <source>
        <dbReference type="ARBA" id="ARBA00022630"/>
    </source>
</evidence>
<evidence type="ECO:0000256" key="5">
    <source>
        <dbReference type="ARBA" id="ARBA00023002"/>
    </source>
</evidence>
<dbReference type="EMBL" id="JAVHUY010000040">
    <property type="protein sequence ID" value="MDQ7909361.1"/>
    <property type="molecule type" value="Genomic_DNA"/>
</dbReference>
<keyword evidence="3 6" id="KW-0285">Flavoprotein</keyword>
<evidence type="ECO:0000313" key="10">
    <source>
        <dbReference type="EMBL" id="MDQ7909361.1"/>
    </source>
</evidence>
<dbReference type="RefSeq" id="WP_308716617.1">
    <property type="nucleotide sequence ID" value="NZ_JAVHUY010000040.1"/>
</dbReference>
<dbReference type="InterPro" id="IPR052161">
    <property type="entry name" value="Mycobact_Acyl-CoA_DH"/>
</dbReference>
<feature type="domain" description="Acyl-CoA dehydrogenase/oxidase N-terminal" evidence="9">
    <location>
        <begin position="6"/>
        <end position="107"/>
    </location>
</feature>
<name>A0ABU0ZQP7_9ACTN</name>
<dbReference type="InterPro" id="IPR036250">
    <property type="entry name" value="AcylCo_DH-like_C"/>
</dbReference>
<dbReference type="Gene3D" id="2.40.110.10">
    <property type="entry name" value="Butyryl-CoA Dehydrogenase, subunit A, domain 2"/>
    <property type="match status" value="1"/>
</dbReference>
<dbReference type="InterPro" id="IPR037069">
    <property type="entry name" value="AcylCoA_DH/ox_N_sf"/>
</dbReference>
<organism evidence="10 11">
    <name type="scientific">Phytohabitans maris</name>
    <dbReference type="NCBI Taxonomy" id="3071409"/>
    <lineage>
        <taxon>Bacteria</taxon>
        <taxon>Bacillati</taxon>
        <taxon>Actinomycetota</taxon>
        <taxon>Actinomycetes</taxon>
        <taxon>Micromonosporales</taxon>
        <taxon>Micromonosporaceae</taxon>
    </lineage>
</organism>
<sequence>MSIDAEEVAALARDVVRSHPPRAVPVPQLMGAWYDVGLTWLHFPVGLGGLDAPRTLQRAANRVLIEAGGPEPRTVNTVGYGIVAGTIVRYAPRELAARWLRPLATGEELWCQLFSEPGAGSDLAGLATRAVRDGDEWVVNGQKVWTSLAHLSRWAVLLARTDPDVPKHKGLTYFVADLHAPGVRVRPLRQLTGRAQFNEVFLDDVRIPDAHRLGDVGRGWQVSMSTLSDERLSLGDRVTARGTGPIGDALALWASRPRAHTPVARERLARLWLRAEAQRLTVERAKVGAAKGVFGPEAAIAKLVGSELSQHVYEFCVELLGPEGALYESYDSDLGDDEGPTTYQRKYLRSRAATIEGGTSEILRNVLGERVLKLPPDTRTDKDIPWRDVPRS</sequence>
<feature type="domain" description="Acyl-CoA oxidase/dehydrogenase middle" evidence="8">
    <location>
        <begin position="111"/>
        <end position="205"/>
    </location>
</feature>
<feature type="domain" description="Acyl-CoA dehydrogenase/oxidase C-terminal" evidence="7">
    <location>
        <begin position="217"/>
        <end position="372"/>
    </location>
</feature>
<evidence type="ECO:0000259" key="8">
    <source>
        <dbReference type="Pfam" id="PF02770"/>
    </source>
</evidence>
<dbReference type="InterPro" id="IPR046373">
    <property type="entry name" value="Acyl-CoA_Oxase/DH_mid-dom_sf"/>
</dbReference>
<proteinExistence type="inferred from homology"/>
<gene>
    <name evidence="10" type="ORF">RB614_33050</name>
</gene>
<evidence type="ECO:0000313" key="11">
    <source>
        <dbReference type="Proteomes" id="UP001230908"/>
    </source>
</evidence>
<dbReference type="Pfam" id="PF02771">
    <property type="entry name" value="Acyl-CoA_dh_N"/>
    <property type="match status" value="1"/>
</dbReference>
<dbReference type="Gene3D" id="1.20.140.10">
    <property type="entry name" value="Butyryl-CoA Dehydrogenase, subunit A, domain 3"/>
    <property type="match status" value="1"/>
</dbReference>
<dbReference type="SUPFAM" id="SSF56645">
    <property type="entry name" value="Acyl-CoA dehydrogenase NM domain-like"/>
    <property type="match status" value="1"/>
</dbReference>
<dbReference type="Pfam" id="PF02770">
    <property type="entry name" value="Acyl-CoA_dh_M"/>
    <property type="match status" value="1"/>
</dbReference>
<evidence type="ECO:0000256" key="1">
    <source>
        <dbReference type="ARBA" id="ARBA00001974"/>
    </source>
</evidence>
<dbReference type="InterPro" id="IPR006091">
    <property type="entry name" value="Acyl-CoA_Oxase/DH_mid-dom"/>
</dbReference>
<dbReference type="Proteomes" id="UP001230908">
    <property type="component" value="Unassembled WGS sequence"/>
</dbReference>